<name>A0A952KE98_9PROT</name>
<evidence type="ECO:0000259" key="7">
    <source>
        <dbReference type="Pfam" id="PF03328"/>
    </source>
</evidence>
<dbReference type="GO" id="GO:0016832">
    <property type="term" value="F:aldehyde-lyase activity"/>
    <property type="evidence" value="ECO:0007669"/>
    <property type="project" value="TreeGrafter"/>
</dbReference>
<dbReference type="InterPro" id="IPR005000">
    <property type="entry name" value="Aldolase/citrate-lyase_domain"/>
</dbReference>
<dbReference type="PANTHER" id="PTHR30502">
    <property type="entry name" value="2-KETO-3-DEOXY-L-RHAMNONATE ALDOLASE"/>
    <property type="match status" value="1"/>
</dbReference>
<keyword evidence="4 8" id="KW-0456">Lyase</keyword>
<feature type="domain" description="HpcH/HpaI aldolase/citrate lyase" evidence="7">
    <location>
        <begin position="18"/>
        <end position="242"/>
    </location>
</feature>
<dbReference type="Pfam" id="PF03328">
    <property type="entry name" value="HpcH_HpaI"/>
    <property type="match status" value="1"/>
</dbReference>
<evidence type="ECO:0000256" key="3">
    <source>
        <dbReference type="ARBA" id="ARBA00022723"/>
    </source>
</evidence>
<organism evidence="8 9">
    <name type="scientific">Inquilinus limosus</name>
    <dbReference type="NCBI Taxonomy" id="171674"/>
    <lineage>
        <taxon>Bacteria</taxon>
        <taxon>Pseudomonadati</taxon>
        <taxon>Pseudomonadota</taxon>
        <taxon>Alphaproteobacteria</taxon>
        <taxon>Rhodospirillales</taxon>
        <taxon>Rhodospirillaceae</taxon>
        <taxon>Inquilinus</taxon>
    </lineage>
</organism>
<evidence type="ECO:0000256" key="5">
    <source>
        <dbReference type="ARBA" id="ARBA00023317"/>
    </source>
</evidence>
<evidence type="ECO:0000313" key="8">
    <source>
        <dbReference type="EMBL" id="MBW8725090.1"/>
    </source>
</evidence>
<dbReference type="Gene3D" id="3.20.20.60">
    <property type="entry name" value="Phosphoenolpyruvate-binding domains"/>
    <property type="match status" value="1"/>
</dbReference>
<dbReference type="AlphaFoldDB" id="A0A952KE98"/>
<dbReference type="PANTHER" id="PTHR30502:SF4">
    <property type="entry name" value="5-KETO-4-DEOXY-D-GLUCARATE ALDOLASE"/>
    <property type="match status" value="1"/>
</dbReference>
<keyword evidence="5" id="KW-0670">Pyruvate</keyword>
<accession>A0A952KE98</accession>
<keyword evidence="3" id="KW-0479">Metal-binding</keyword>
<sequence length="255" mass="27262">MDLDRNRFKAALAAGQTQIGLWSSLCSNIVAEIIGDSGFDWILFDTEHSPNELPDLLSQLQAAARGTATGIVRPAWNDPVLIKRILDIGAQALLIPFVQTAEEARRAVAACRYPPAGIRGITTSGRGSHYGRVPDYLKKADAEICVLLQVETGEALARIEEIASVDGVDGVFIGPSDLSASLGHIGNSQHPEVQAAIQDAVRRLTAIGKPAGILTSVEAEARRYIEWGYRFIAVGTDLGLLARNADALAHSFKAP</sequence>
<comment type="similarity">
    <text evidence="2">Belongs to the HpcH/HpaI aldolase family.</text>
</comment>
<evidence type="ECO:0000256" key="4">
    <source>
        <dbReference type="ARBA" id="ARBA00023239"/>
    </source>
</evidence>
<dbReference type="FunFam" id="3.20.20.60:FF:000004">
    <property type="entry name" value="5-keto-4-deoxy-D-glucarate aldolase"/>
    <property type="match status" value="1"/>
</dbReference>
<protein>
    <submittedName>
        <fullName evidence="8">HpcH/HpaI aldolase/citrate lyase family protein</fullName>
    </submittedName>
</protein>
<dbReference type="Proteomes" id="UP000700706">
    <property type="component" value="Unassembled WGS sequence"/>
</dbReference>
<dbReference type="SUPFAM" id="SSF51621">
    <property type="entry name" value="Phosphoenolpyruvate/pyruvate domain"/>
    <property type="match status" value="1"/>
</dbReference>
<evidence type="ECO:0000256" key="2">
    <source>
        <dbReference type="ARBA" id="ARBA00005568"/>
    </source>
</evidence>
<evidence type="ECO:0000256" key="6">
    <source>
        <dbReference type="ARBA" id="ARBA00045074"/>
    </source>
</evidence>
<dbReference type="GO" id="GO:0005737">
    <property type="term" value="C:cytoplasm"/>
    <property type="evidence" value="ECO:0007669"/>
    <property type="project" value="UniProtKB-ARBA"/>
</dbReference>
<comment type="catalytic activity">
    <reaction evidence="6">
        <text>D-glyceraldehyde + pyruvate = 2-dehydro-3-deoxy-L-galactonate</text>
        <dbReference type="Rhea" id="RHEA:80055"/>
        <dbReference type="ChEBI" id="CHEBI:15361"/>
        <dbReference type="ChEBI" id="CHEBI:17378"/>
        <dbReference type="ChEBI" id="CHEBI:75545"/>
    </reaction>
</comment>
<dbReference type="InterPro" id="IPR050251">
    <property type="entry name" value="HpcH-HpaI_aldolase"/>
</dbReference>
<dbReference type="GO" id="GO:0046872">
    <property type="term" value="F:metal ion binding"/>
    <property type="evidence" value="ECO:0007669"/>
    <property type="project" value="UniProtKB-KW"/>
</dbReference>
<dbReference type="InterPro" id="IPR040442">
    <property type="entry name" value="Pyrv_kinase-like_dom_sf"/>
</dbReference>
<evidence type="ECO:0000256" key="1">
    <source>
        <dbReference type="ARBA" id="ARBA00001968"/>
    </source>
</evidence>
<comment type="caution">
    <text evidence="8">The sequence shown here is derived from an EMBL/GenBank/DDBJ whole genome shotgun (WGS) entry which is preliminary data.</text>
</comment>
<gene>
    <name evidence="8" type="ORF">JF625_08060</name>
</gene>
<dbReference type="EMBL" id="JAEKLZ010000160">
    <property type="protein sequence ID" value="MBW8725090.1"/>
    <property type="molecule type" value="Genomic_DNA"/>
</dbReference>
<comment type="cofactor">
    <cofactor evidence="1">
        <name>a divalent metal cation</name>
        <dbReference type="ChEBI" id="CHEBI:60240"/>
    </cofactor>
</comment>
<dbReference type="InterPro" id="IPR015813">
    <property type="entry name" value="Pyrv/PenolPyrv_kinase-like_dom"/>
</dbReference>
<reference evidence="8" key="1">
    <citation type="submission" date="2020-06" db="EMBL/GenBank/DDBJ databases">
        <title>Stable isotope informed genome-resolved metagenomics uncovers potential trophic interactions in rhizosphere soil.</title>
        <authorList>
            <person name="Starr E.P."/>
            <person name="Shi S."/>
            <person name="Blazewicz S.J."/>
            <person name="Koch B.J."/>
            <person name="Probst A.J."/>
            <person name="Hungate B.A."/>
            <person name="Pett-Ridge J."/>
            <person name="Firestone M.K."/>
            <person name="Banfield J.F."/>
        </authorList>
    </citation>
    <scope>NUCLEOTIDE SEQUENCE</scope>
    <source>
        <strain evidence="8">YM_69_17</strain>
    </source>
</reference>
<proteinExistence type="inferred from homology"/>
<evidence type="ECO:0000313" key="9">
    <source>
        <dbReference type="Proteomes" id="UP000700706"/>
    </source>
</evidence>